<proteinExistence type="predicted"/>
<name>A0ABS8TTB9_9GAMM</name>
<dbReference type="GeneID" id="68901322"/>
<dbReference type="EMBL" id="JAJPPU010000001">
    <property type="protein sequence ID" value="MCD8472306.1"/>
    <property type="molecule type" value="Genomic_DNA"/>
</dbReference>
<reference evidence="2" key="1">
    <citation type="submission" date="2021-11" db="EMBL/GenBank/DDBJ databases">
        <title>Genome sequence of Xylella taiwanensis PLS432.</title>
        <authorList>
            <person name="Weng L.-W."/>
            <person name="Su C.-C."/>
            <person name="Tsai C.-W."/>
            <person name="Kuo C.-H."/>
        </authorList>
    </citation>
    <scope>NUCLEOTIDE SEQUENCE</scope>
    <source>
        <strain evidence="2">PLS432</strain>
    </source>
</reference>
<feature type="compositionally biased region" description="Basic and acidic residues" evidence="1">
    <location>
        <begin position="40"/>
        <end position="56"/>
    </location>
</feature>
<keyword evidence="3" id="KW-1185">Reference proteome</keyword>
<sequence length="56" mass="5846">MAFSPPPGAMTQEQPSSSATPPKASDCSVLADRAPPGPGDRVDPERIKEIDGRAVR</sequence>
<evidence type="ECO:0000256" key="1">
    <source>
        <dbReference type="SAM" id="MobiDB-lite"/>
    </source>
</evidence>
<gene>
    <name evidence="2" type="ORF">LPH55_02175</name>
</gene>
<dbReference type="RefSeq" id="WP_160165189.1">
    <property type="nucleotide sequence ID" value="NZ_CP053627.1"/>
</dbReference>
<feature type="region of interest" description="Disordered" evidence="1">
    <location>
        <begin position="1"/>
        <end position="56"/>
    </location>
</feature>
<dbReference type="Proteomes" id="UP001430701">
    <property type="component" value="Unassembled WGS sequence"/>
</dbReference>
<protein>
    <submittedName>
        <fullName evidence="2">Uncharacterized protein</fullName>
    </submittedName>
</protein>
<feature type="compositionally biased region" description="Polar residues" evidence="1">
    <location>
        <begin position="11"/>
        <end position="20"/>
    </location>
</feature>
<accession>A0ABS8TTB9</accession>
<evidence type="ECO:0000313" key="3">
    <source>
        <dbReference type="Proteomes" id="UP001430701"/>
    </source>
</evidence>
<comment type="caution">
    <text evidence="2">The sequence shown here is derived from an EMBL/GenBank/DDBJ whole genome shotgun (WGS) entry which is preliminary data.</text>
</comment>
<evidence type="ECO:0000313" key="2">
    <source>
        <dbReference type="EMBL" id="MCD8472306.1"/>
    </source>
</evidence>
<organism evidence="2 3">
    <name type="scientific">Xylella taiwanensis</name>
    <dbReference type="NCBI Taxonomy" id="1444770"/>
    <lineage>
        <taxon>Bacteria</taxon>
        <taxon>Pseudomonadati</taxon>
        <taxon>Pseudomonadota</taxon>
        <taxon>Gammaproteobacteria</taxon>
        <taxon>Lysobacterales</taxon>
        <taxon>Lysobacteraceae</taxon>
        <taxon>Xylella</taxon>
    </lineage>
</organism>